<evidence type="ECO:0000313" key="6">
    <source>
        <dbReference type="EMBL" id="ORY36375.1"/>
    </source>
</evidence>
<keyword evidence="7" id="KW-1185">Reference proteome</keyword>
<evidence type="ECO:0000313" key="7">
    <source>
        <dbReference type="Proteomes" id="UP000193642"/>
    </source>
</evidence>
<feature type="domain" description="Rhodanese" evidence="5">
    <location>
        <begin position="261"/>
        <end position="375"/>
    </location>
</feature>
<dbReference type="PANTHER" id="PTHR11364">
    <property type="entry name" value="THIOSULFATE SULFERTANSFERASE"/>
    <property type="match status" value="1"/>
</dbReference>
<accession>A0A1Y2BQD9</accession>
<organism evidence="6 7">
    <name type="scientific">Rhizoclosmatium globosum</name>
    <dbReference type="NCBI Taxonomy" id="329046"/>
    <lineage>
        <taxon>Eukaryota</taxon>
        <taxon>Fungi</taxon>
        <taxon>Fungi incertae sedis</taxon>
        <taxon>Chytridiomycota</taxon>
        <taxon>Chytridiomycota incertae sedis</taxon>
        <taxon>Chytridiomycetes</taxon>
        <taxon>Chytridiales</taxon>
        <taxon>Chytriomycetaceae</taxon>
        <taxon>Rhizoclosmatium</taxon>
    </lineage>
</organism>
<evidence type="ECO:0000259" key="5">
    <source>
        <dbReference type="PROSITE" id="PS50206"/>
    </source>
</evidence>
<dbReference type="OrthoDB" id="270167at2759"/>
<dbReference type="InterPro" id="IPR001307">
    <property type="entry name" value="Thiosulphate_STrfase_CS"/>
</dbReference>
<proteinExistence type="predicted"/>
<dbReference type="SMART" id="SM00450">
    <property type="entry name" value="RHOD"/>
    <property type="match status" value="2"/>
</dbReference>
<keyword evidence="2" id="KW-0677">Repeat</keyword>
<reference evidence="6 7" key="1">
    <citation type="submission" date="2016-07" db="EMBL/GenBank/DDBJ databases">
        <title>Pervasive Adenine N6-methylation of Active Genes in Fungi.</title>
        <authorList>
            <consortium name="DOE Joint Genome Institute"/>
            <person name="Mondo S.J."/>
            <person name="Dannebaum R.O."/>
            <person name="Kuo R.C."/>
            <person name="Labutti K."/>
            <person name="Haridas S."/>
            <person name="Kuo A."/>
            <person name="Salamov A."/>
            <person name="Ahrendt S.R."/>
            <person name="Lipzen A."/>
            <person name="Sullivan W."/>
            <person name="Andreopoulos W.B."/>
            <person name="Clum A."/>
            <person name="Lindquist E."/>
            <person name="Daum C."/>
            <person name="Ramamoorthy G.K."/>
            <person name="Gryganskyi A."/>
            <person name="Culley D."/>
            <person name="Magnuson J.K."/>
            <person name="James T.Y."/>
            <person name="O'Malley M.A."/>
            <person name="Stajich J.E."/>
            <person name="Spatafora J.W."/>
            <person name="Visel A."/>
            <person name="Grigoriev I.V."/>
        </authorList>
    </citation>
    <scope>NUCLEOTIDE SEQUENCE [LARGE SCALE GENOMIC DNA]</scope>
    <source>
        <strain evidence="6 7">JEL800</strain>
    </source>
</reference>
<dbReference type="Gene3D" id="3.40.250.10">
    <property type="entry name" value="Rhodanese-like domain"/>
    <property type="match status" value="2"/>
</dbReference>
<evidence type="ECO:0000256" key="3">
    <source>
        <dbReference type="RuleBase" id="RU000507"/>
    </source>
</evidence>
<gene>
    <name evidence="6" type="ORF">BCR33DRAFT_722180</name>
</gene>
<dbReference type="PANTHER" id="PTHR11364:SF27">
    <property type="entry name" value="SULFURTRANSFERASE"/>
    <property type="match status" value="1"/>
</dbReference>
<dbReference type="InterPro" id="IPR001763">
    <property type="entry name" value="Rhodanese-like_dom"/>
</dbReference>
<dbReference type="CDD" id="cd01448">
    <property type="entry name" value="TST_Repeat_1"/>
    <property type="match status" value="1"/>
</dbReference>
<dbReference type="GO" id="GO:0004792">
    <property type="term" value="F:thiosulfate-cyanide sulfurtransferase activity"/>
    <property type="evidence" value="ECO:0007669"/>
    <property type="project" value="InterPro"/>
</dbReference>
<dbReference type="SUPFAM" id="SSF52821">
    <property type="entry name" value="Rhodanese/Cell cycle control phosphatase"/>
    <property type="match status" value="2"/>
</dbReference>
<comment type="caution">
    <text evidence="6">The sequence shown here is derived from an EMBL/GenBank/DDBJ whole genome shotgun (WGS) entry which is preliminary data.</text>
</comment>
<dbReference type="AlphaFoldDB" id="A0A1Y2BQD9"/>
<sequence>MLSHLTLKQAVRHFTSPSSASHSLRELPLLLSPVQLADILALSSTSTNIKLLDASYHVPLRLRTPSTPASLKEKIRMAFGVGASDQLDVEPPHIKKYLEENDDEVPGSLLRDAKREFELGDRIQGSQFFDLSTIRDILKSQPLISPAPEDFAEFMNDLSIKNTDHIIVYDTLGTQTSPRAWSLLRLMGHQNISILDGGLPAWRRANLPVVPTTASSSSSTESPASTDPSDSYTPDFQPTRVRDYQDILRGVVDLMQTNCPVIIDVRPPERHMGMGIEPLHTTKKYGTIPGSINIHWREFLDPSTNTILAPLEIIRVLKAPGRRIDLDRDIVVFGNDAISASVVQLCLEVLGKTEGVSVYEGGWSEWAGQDASPTTRKGY</sequence>
<protein>
    <recommendedName>
        <fullName evidence="3">Sulfurtransferase</fullName>
    </recommendedName>
</protein>
<evidence type="ECO:0000256" key="4">
    <source>
        <dbReference type="SAM" id="MobiDB-lite"/>
    </source>
</evidence>
<dbReference type="STRING" id="329046.A0A1Y2BQD9"/>
<dbReference type="Pfam" id="PF00581">
    <property type="entry name" value="Rhodanese"/>
    <property type="match status" value="2"/>
</dbReference>
<dbReference type="InterPro" id="IPR036873">
    <property type="entry name" value="Rhodanese-like_dom_sf"/>
</dbReference>
<evidence type="ECO:0000256" key="2">
    <source>
        <dbReference type="ARBA" id="ARBA00022737"/>
    </source>
</evidence>
<dbReference type="GO" id="GO:0005739">
    <property type="term" value="C:mitochondrion"/>
    <property type="evidence" value="ECO:0007669"/>
    <property type="project" value="TreeGrafter"/>
</dbReference>
<dbReference type="InterPro" id="IPR045078">
    <property type="entry name" value="TST/MPST-like"/>
</dbReference>
<evidence type="ECO:0000256" key="1">
    <source>
        <dbReference type="ARBA" id="ARBA00022679"/>
    </source>
</evidence>
<feature type="region of interest" description="Disordered" evidence="4">
    <location>
        <begin position="211"/>
        <end position="237"/>
    </location>
</feature>
<feature type="domain" description="Rhodanese" evidence="5">
    <location>
        <begin position="111"/>
        <end position="211"/>
    </location>
</feature>
<dbReference type="PROSITE" id="PS00683">
    <property type="entry name" value="RHODANESE_2"/>
    <property type="match status" value="1"/>
</dbReference>
<name>A0A1Y2BQD9_9FUNG</name>
<dbReference type="EMBL" id="MCGO01000056">
    <property type="protein sequence ID" value="ORY36375.1"/>
    <property type="molecule type" value="Genomic_DNA"/>
</dbReference>
<dbReference type="Proteomes" id="UP000193642">
    <property type="component" value="Unassembled WGS sequence"/>
</dbReference>
<dbReference type="PROSITE" id="PS50206">
    <property type="entry name" value="RHODANESE_3"/>
    <property type="match status" value="2"/>
</dbReference>
<feature type="compositionally biased region" description="Low complexity" evidence="4">
    <location>
        <begin position="211"/>
        <end position="231"/>
    </location>
</feature>
<keyword evidence="1 3" id="KW-0808">Transferase</keyword>